<reference evidence="2 3" key="1">
    <citation type="journal article" date="2016" name="Sci. Rep.">
        <title>Metabolic traits of an uncultured archaeal lineage -MSBL1- from brine pools of the Red Sea.</title>
        <authorList>
            <person name="Mwirichia R."/>
            <person name="Alam I."/>
            <person name="Rashid M."/>
            <person name="Vinu M."/>
            <person name="Ba-Alawi W."/>
            <person name="Anthony Kamau A."/>
            <person name="Kamanda Ngugi D."/>
            <person name="Goker M."/>
            <person name="Klenk H.P."/>
            <person name="Bajic V."/>
            <person name="Stingl U."/>
        </authorList>
    </citation>
    <scope>NUCLEOTIDE SEQUENCE [LARGE SCALE GENOMIC DNA]</scope>
    <source>
        <strain evidence="2">SCGC-AAA259O05</strain>
    </source>
</reference>
<dbReference type="Proteomes" id="UP000070344">
    <property type="component" value="Unassembled WGS sequence"/>
</dbReference>
<accession>A0A133V0G8</accession>
<feature type="region of interest" description="Disordered" evidence="1">
    <location>
        <begin position="120"/>
        <end position="143"/>
    </location>
</feature>
<gene>
    <name evidence="2" type="ORF">AKJ41_04665</name>
</gene>
<evidence type="ECO:0000313" key="2">
    <source>
        <dbReference type="EMBL" id="KXA99930.1"/>
    </source>
</evidence>
<sequence>MHGKSRTAAKTCSGAMKIFAGFFDPAPNSVYGSFDLAQSIMKMGIDGASAESRSRPSPDVVLRRLYQVDEKSARRELEDFNEWWVMMCDDDDGENQVQGISRAEKITKLVKGGFRCEFSSQTRSGRERGDSGGGTRFSRVGRAGSPRGDYSLLTARRISSSLTVFLPACSESSTASPAIFTPLSSRISASSSAALSLTLRPRKY</sequence>
<name>A0A133V0G8_9EURY</name>
<comment type="caution">
    <text evidence="2">The sequence shown here is derived from an EMBL/GenBank/DDBJ whole genome shotgun (WGS) entry which is preliminary data.</text>
</comment>
<keyword evidence="3" id="KW-1185">Reference proteome</keyword>
<protein>
    <submittedName>
        <fullName evidence="2">Uncharacterized protein</fullName>
    </submittedName>
</protein>
<evidence type="ECO:0000256" key="1">
    <source>
        <dbReference type="SAM" id="MobiDB-lite"/>
    </source>
</evidence>
<dbReference type="AlphaFoldDB" id="A0A133V0G8"/>
<proteinExistence type="predicted"/>
<dbReference type="EMBL" id="LHXV01000063">
    <property type="protein sequence ID" value="KXA99930.1"/>
    <property type="molecule type" value="Genomic_DNA"/>
</dbReference>
<evidence type="ECO:0000313" key="3">
    <source>
        <dbReference type="Proteomes" id="UP000070344"/>
    </source>
</evidence>
<organism evidence="2 3">
    <name type="scientific">candidate division MSBL1 archaeon SCGC-AAA259O05</name>
    <dbReference type="NCBI Taxonomy" id="1698271"/>
    <lineage>
        <taxon>Archaea</taxon>
        <taxon>Methanobacteriati</taxon>
        <taxon>Methanobacteriota</taxon>
        <taxon>candidate division MSBL1</taxon>
    </lineage>
</organism>